<name>A0A3D8I587_9HELI</name>
<gene>
    <name evidence="8" type="ORF">CQA63_03610</name>
</gene>
<accession>A0A3D8I587</accession>
<evidence type="ECO:0000313" key="8">
    <source>
        <dbReference type="EMBL" id="RDU60312.1"/>
    </source>
</evidence>
<evidence type="ECO:0000313" key="9">
    <source>
        <dbReference type="Proteomes" id="UP000256599"/>
    </source>
</evidence>
<dbReference type="Proteomes" id="UP000256599">
    <property type="component" value="Unassembled WGS sequence"/>
</dbReference>
<dbReference type="RefSeq" id="WP_104699559.1">
    <property type="nucleotide sequence ID" value="NZ_FZPP01000007.1"/>
</dbReference>
<dbReference type="GO" id="GO:0005886">
    <property type="term" value="C:plasma membrane"/>
    <property type="evidence" value="ECO:0007669"/>
    <property type="project" value="UniProtKB-SubCell"/>
</dbReference>
<comment type="caution">
    <text evidence="8">The sequence shown here is derived from an EMBL/GenBank/DDBJ whole genome shotgun (WGS) entry which is preliminary data.</text>
</comment>
<feature type="transmembrane region" description="Helical" evidence="6">
    <location>
        <begin position="273"/>
        <end position="297"/>
    </location>
</feature>
<keyword evidence="3 6" id="KW-0812">Transmembrane</keyword>
<reference evidence="8 9" key="1">
    <citation type="submission" date="2018-04" db="EMBL/GenBank/DDBJ databases">
        <title>Novel Campyloabacter and Helicobacter Species and Strains.</title>
        <authorList>
            <person name="Mannion A.J."/>
            <person name="Shen Z."/>
            <person name="Fox J.G."/>
        </authorList>
    </citation>
    <scope>NUCLEOTIDE SEQUENCE [LARGE SCALE GENOMIC DNA]</scope>
    <source>
        <strain evidence="8 9">MIT 98-6070</strain>
    </source>
</reference>
<evidence type="ECO:0000256" key="1">
    <source>
        <dbReference type="ARBA" id="ARBA00004651"/>
    </source>
</evidence>
<feature type="transmembrane region" description="Helical" evidence="6">
    <location>
        <begin position="237"/>
        <end position="261"/>
    </location>
</feature>
<dbReference type="PANTHER" id="PTHR30294">
    <property type="entry name" value="MEMBRANE COMPONENT OF ABC TRANSPORTER YHHJ-RELATED"/>
    <property type="match status" value="1"/>
</dbReference>
<dbReference type="InterPro" id="IPR013525">
    <property type="entry name" value="ABC2_TM"/>
</dbReference>
<comment type="subcellular location">
    <subcellularLocation>
        <location evidence="1">Cell membrane</location>
        <topology evidence="1">Multi-pass membrane protein</topology>
    </subcellularLocation>
</comment>
<evidence type="ECO:0000259" key="7">
    <source>
        <dbReference type="Pfam" id="PF12698"/>
    </source>
</evidence>
<dbReference type="GO" id="GO:0140359">
    <property type="term" value="F:ABC-type transporter activity"/>
    <property type="evidence" value="ECO:0007669"/>
    <property type="project" value="InterPro"/>
</dbReference>
<dbReference type="AlphaFoldDB" id="A0A3D8I587"/>
<evidence type="ECO:0000256" key="2">
    <source>
        <dbReference type="ARBA" id="ARBA00022475"/>
    </source>
</evidence>
<sequence length="390" mass="43499">MSTYFLHFLKFFKREFDGFIRDKFSLFLCTLAPLVLGAFVWAVFSESFVRAAGIGVVDLDKSTLSRELIANLESIPTLKVTHYYESLQEAKADMSNVNIYALMVLPQGLQARSKKGILTEIPIYYNAQLMLVAKSIEGAFKQLILSSNVKAKLGKNLIQTHNLNAALALSSPILMQITPLYNSNNSYAQFLITGILPCSLIMLMIICVINSLARDESDVGFIPNKASQMPQGIKANVYILTKVCAYTGIFSFWWAVMMIFFHMLGFSFRGSYFTLYCGALLTLLGYGGVGVFAYALLKDHTRALALAAIYCAPSFAFTGITFPANSMGAFGSFWHTILPISHYLKLYVQVANYGVDFFGAFKTLCEIAPFLLFLAFGVLIYKRRETLREV</sequence>
<dbReference type="InterPro" id="IPR051449">
    <property type="entry name" value="ABC-2_transporter_component"/>
</dbReference>
<organism evidence="8 9">
    <name type="scientific">Helicobacter marmotae</name>
    <dbReference type="NCBI Taxonomy" id="152490"/>
    <lineage>
        <taxon>Bacteria</taxon>
        <taxon>Pseudomonadati</taxon>
        <taxon>Campylobacterota</taxon>
        <taxon>Epsilonproteobacteria</taxon>
        <taxon>Campylobacterales</taxon>
        <taxon>Helicobacteraceae</taxon>
        <taxon>Helicobacter</taxon>
    </lineage>
</organism>
<dbReference type="Gene3D" id="3.40.1710.10">
    <property type="entry name" value="abc type-2 transporter like domain"/>
    <property type="match status" value="1"/>
</dbReference>
<proteinExistence type="predicted"/>
<feature type="domain" description="ABC-2 type transporter transmembrane" evidence="7">
    <location>
        <begin position="23"/>
        <end position="378"/>
    </location>
</feature>
<dbReference type="OrthoDB" id="5328981at2"/>
<dbReference type="EMBL" id="NXLR01000004">
    <property type="protein sequence ID" value="RDU60312.1"/>
    <property type="molecule type" value="Genomic_DNA"/>
</dbReference>
<evidence type="ECO:0000256" key="5">
    <source>
        <dbReference type="ARBA" id="ARBA00023136"/>
    </source>
</evidence>
<dbReference type="Pfam" id="PF12698">
    <property type="entry name" value="ABC2_membrane_3"/>
    <property type="match status" value="1"/>
</dbReference>
<feature type="transmembrane region" description="Helical" evidence="6">
    <location>
        <begin position="357"/>
        <end position="381"/>
    </location>
</feature>
<dbReference type="PANTHER" id="PTHR30294:SF47">
    <property type="entry name" value="INNER MEMBRANE TRANSPORT PERMEASE YHHJ"/>
    <property type="match status" value="1"/>
</dbReference>
<feature type="transmembrane region" description="Helical" evidence="6">
    <location>
        <begin position="187"/>
        <end position="209"/>
    </location>
</feature>
<evidence type="ECO:0000256" key="6">
    <source>
        <dbReference type="SAM" id="Phobius"/>
    </source>
</evidence>
<evidence type="ECO:0000256" key="4">
    <source>
        <dbReference type="ARBA" id="ARBA00022989"/>
    </source>
</evidence>
<evidence type="ECO:0000256" key="3">
    <source>
        <dbReference type="ARBA" id="ARBA00022692"/>
    </source>
</evidence>
<keyword evidence="5 6" id="KW-0472">Membrane</keyword>
<keyword evidence="4 6" id="KW-1133">Transmembrane helix</keyword>
<protein>
    <submittedName>
        <fullName evidence="8">ABC transporter permease</fullName>
    </submittedName>
</protein>
<keyword evidence="9" id="KW-1185">Reference proteome</keyword>
<feature type="transmembrane region" description="Helical" evidence="6">
    <location>
        <begin position="24"/>
        <end position="44"/>
    </location>
</feature>
<keyword evidence="2" id="KW-1003">Cell membrane</keyword>